<dbReference type="EMBL" id="FN649760">
    <property type="protein sequence ID" value="CBN75092.1"/>
    <property type="molecule type" value="Genomic_DNA"/>
</dbReference>
<dbReference type="STRING" id="2880.D8LRJ1"/>
<evidence type="ECO:0000256" key="4">
    <source>
        <dbReference type="SAM" id="MobiDB-lite"/>
    </source>
</evidence>
<evidence type="ECO:0000256" key="1">
    <source>
        <dbReference type="ARBA" id="ARBA00022614"/>
    </source>
</evidence>
<dbReference type="PANTHER" id="PTHR24373">
    <property type="entry name" value="SLIT RELATED LEUCINE-RICH REPEAT NEURONAL PROTEIN"/>
    <property type="match status" value="1"/>
</dbReference>
<dbReference type="InterPro" id="IPR050328">
    <property type="entry name" value="Dev_Immune_Receptor"/>
</dbReference>
<dbReference type="Pfam" id="PF13855">
    <property type="entry name" value="LRR_8"/>
    <property type="match status" value="1"/>
</dbReference>
<dbReference type="PANTHER" id="PTHR24373:SF275">
    <property type="entry name" value="TIR DOMAIN-CONTAINING PROTEIN"/>
    <property type="match status" value="1"/>
</dbReference>
<proteinExistence type="predicted"/>
<keyword evidence="3" id="KW-0677">Repeat</keyword>
<dbReference type="OrthoDB" id="1055097at2759"/>
<organism evidence="5 6">
    <name type="scientific">Ectocarpus siliculosus</name>
    <name type="common">Brown alga</name>
    <name type="synonym">Conferva siliculosa</name>
    <dbReference type="NCBI Taxonomy" id="2880"/>
    <lineage>
        <taxon>Eukaryota</taxon>
        <taxon>Sar</taxon>
        <taxon>Stramenopiles</taxon>
        <taxon>Ochrophyta</taxon>
        <taxon>PX clade</taxon>
        <taxon>Phaeophyceae</taxon>
        <taxon>Ectocarpales</taxon>
        <taxon>Ectocarpaceae</taxon>
        <taxon>Ectocarpus</taxon>
    </lineage>
</organism>
<evidence type="ECO:0000256" key="2">
    <source>
        <dbReference type="ARBA" id="ARBA00022729"/>
    </source>
</evidence>
<dbReference type="SMART" id="SM00369">
    <property type="entry name" value="LRR_TYP"/>
    <property type="match status" value="4"/>
</dbReference>
<dbReference type="SUPFAM" id="SSF52058">
    <property type="entry name" value="L domain-like"/>
    <property type="match status" value="1"/>
</dbReference>
<evidence type="ECO:0000313" key="6">
    <source>
        <dbReference type="Proteomes" id="UP000002630"/>
    </source>
</evidence>
<dbReference type="eggNOG" id="KOG0619">
    <property type="taxonomic scope" value="Eukaryota"/>
</dbReference>
<dbReference type="InterPro" id="IPR001611">
    <property type="entry name" value="Leu-rich_rpt"/>
</dbReference>
<feature type="region of interest" description="Disordered" evidence="4">
    <location>
        <begin position="123"/>
        <end position="151"/>
    </location>
</feature>
<reference evidence="5 6" key="1">
    <citation type="journal article" date="2010" name="Nature">
        <title>The Ectocarpus genome and the independent evolution of multicellularity in brown algae.</title>
        <authorList>
            <person name="Cock J.M."/>
            <person name="Sterck L."/>
            <person name="Rouze P."/>
            <person name="Scornet D."/>
            <person name="Allen A.E."/>
            <person name="Amoutzias G."/>
            <person name="Anthouard V."/>
            <person name="Artiguenave F."/>
            <person name="Aury J.M."/>
            <person name="Badger J.H."/>
            <person name="Beszteri B."/>
            <person name="Billiau K."/>
            <person name="Bonnet E."/>
            <person name="Bothwell J.H."/>
            <person name="Bowler C."/>
            <person name="Boyen C."/>
            <person name="Brownlee C."/>
            <person name="Carrano C.J."/>
            <person name="Charrier B."/>
            <person name="Cho G.Y."/>
            <person name="Coelho S.M."/>
            <person name="Collen J."/>
            <person name="Corre E."/>
            <person name="Da Silva C."/>
            <person name="Delage L."/>
            <person name="Delaroque N."/>
            <person name="Dittami S.M."/>
            <person name="Doulbeau S."/>
            <person name="Elias M."/>
            <person name="Farnham G."/>
            <person name="Gachon C.M."/>
            <person name="Gschloessl B."/>
            <person name="Heesch S."/>
            <person name="Jabbari K."/>
            <person name="Jubin C."/>
            <person name="Kawai H."/>
            <person name="Kimura K."/>
            <person name="Kloareg B."/>
            <person name="Kupper F.C."/>
            <person name="Lang D."/>
            <person name="Le Bail A."/>
            <person name="Leblanc C."/>
            <person name="Lerouge P."/>
            <person name="Lohr M."/>
            <person name="Lopez P.J."/>
            <person name="Martens C."/>
            <person name="Maumus F."/>
            <person name="Michel G."/>
            <person name="Miranda-Saavedra D."/>
            <person name="Morales J."/>
            <person name="Moreau H."/>
            <person name="Motomura T."/>
            <person name="Nagasato C."/>
            <person name="Napoli C.A."/>
            <person name="Nelson D.R."/>
            <person name="Nyvall-Collen P."/>
            <person name="Peters A.F."/>
            <person name="Pommier C."/>
            <person name="Potin P."/>
            <person name="Poulain J."/>
            <person name="Quesneville H."/>
            <person name="Read B."/>
            <person name="Rensing S.A."/>
            <person name="Ritter A."/>
            <person name="Rousvoal S."/>
            <person name="Samanta M."/>
            <person name="Samson G."/>
            <person name="Schroeder D.C."/>
            <person name="Segurens B."/>
            <person name="Strittmatter M."/>
            <person name="Tonon T."/>
            <person name="Tregear J.W."/>
            <person name="Valentin K."/>
            <person name="von Dassow P."/>
            <person name="Yamagishi T."/>
            <person name="Van de Peer Y."/>
            <person name="Wincker P."/>
        </authorList>
    </citation>
    <scope>NUCLEOTIDE SEQUENCE [LARGE SCALE GENOMIC DNA]</scope>
    <source>
        <strain evidence="6">Ec32 / CCAP1310/4</strain>
    </source>
</reference>
<keyword evidence="6" id="KW-1185">Reference proteome</keyword>
<protein>
    <submittedName>
        <fullName evidence="5">Hypothetical leucine rich repeat protein</fullName>
    </submittedName>
</protein>
<dbReference type="InterPro" id="IPR003591">
    <property type="entry name" value="Leu-rich_rpt_typical-subtyp"/>
</dbReference>
<name>D8LRJ1_ECTSI</name>
<evidence type="ECO:0000256" key="3">
    <source>
        <dbReference type="ARBA" id="ARBA00022737"/>
    </source>
</evidence>
<gene>
    <name evidence="5" type="ORF">Esi_0066_0123</name>
</gene>
<dbReference type="InterPro" id="IPR032675">
    <property type="entry name" value="LRR_dom_sf"/>
</dbReference>
<dbReference type="InParanoid" id="D8LRJ1"/>
<evidence type="ECO:0000313" key="5">
    <source>
        <dbReference type="EMBL" id="CBN75092.1"/>
    </source>
</evidence>
<keyword evidence="2" id="KW-0732">Signal</keyword>
<dbReference type="Proteomes" id="UP000002630">
    <property type="component" value="Unassembled WGS sequence"/>
</dbReference>
<sequence>MIMEWTSSGETAAFETIELGVQGTVIGLHGVLADSDWLSILEVGILVDDGNDDGVAVVEAGELGPVASSAEFYDLRLADTVGCDPAGCSAALTRGDREWLSIIETEIMVLSDGDDVVQTPGPTDGHEAIPTPSPTTTITTTTTPTPVLPPTTVNPCLDPLHADYACQGGEDDGLYPPPDSVVLTDCGLTDADWEDIKACLVVAGEETDTTITTLIMSGNPDITTVPEGLFEVSPSLASSMTWLSLEYNALTTIPGGMFDSLVKLWGLFLTGNGLSELPEGIFDTLGALDWMFLYDNSLSSLPAGVFDNQVALFYLYLYNNDLVTLPADIFEALGALGELRLDGNPSLQCLPASTVMMRSYRRHHVRRRDDLPAWIRRLHLRIMNRAVAAKGDQASHVVVHACRGR</sequence>
<feature type="compositionally biased region" description="Low complexity" evidence="4">
    <location>
        <begin position="134"/>
        <end position="145"/>
    </location>
</feature>
<dbReference type="Gene3D" id="3.80.10.10">
    <property type="entry name" value="Ribonuclease Inhibitor"/>
    <property type="match status" value="1"/>
</dbReference>
<dbReference type="AlphaFoldDB" id="D8LRJ1"/>
<keyword evidence="1" id="KW-0433">Leucine-rich repeat</keyword>
<accession>D8LRJ1</accession>